<dbReference type="GO" id="GO:0051764">
    <property type="term" value="P:actin crosslink formation"/>
    <property type="evidence" value="ECO:0007669"/>
    <property type="project" value="TreeGrafter"/>
</dbReference>
<keyword evidence="3" id="KW-1185">Reference proteome</keyword>
<dbReference type="GO" id="GO:0051015">
    <property type="term" value="F:actin filament binding"/>
    <property type="evidence" value="ECO:0007669"/>
    <property type="project" value="TreeGrafter"/>
</dbReference>
<accession>A0A1V9XH53</accession>
<evidence type="ECO:0000259" key="1">
    <source>
        <dbReference type="PROSITE" id="PS50021"/>
    </source>
</evidence>
<dbReference type="CDD" id="cd21204">
    <property type="entry name" value="CH_GAS2-like"/>
    <property type="match status" value="1"/>
</dbReference>
<dbReference type="InterPro" id="IPR036872">
    <property type="entry name" value="CH_dom_sf"/>
</dbReference>
<dbReference type="Gene3D" id="1.10.418.10">
    <property type="entry name" value="Calponin-like domain"/>
    <property type="match status" value="1"/>
</dbReference>
<dbReference type="PANTHER" id="PTHR46756">
    <property type="entry name" value="TRANSGELIN"/>
    <property type="match status" value="1"/>
</dbReference>
<dbReference type="GO" id="GO:0005884">
    <property type="term" value="C:actin filament"/>
    <property type="evidence" value="ECO:0007669"/>
    <property type="project" value="TreeGrafter"/>
</dbReference>
<protein>
    <recommendedName>
        <fullName evidence="1">Calponin-homology (CH) domain-containing protein</fullName>
    </recommendedName>
</protein>
<evidence type="ECO:0000313" key="2">
    <source>
        <dbReference type="EMBL" id="OQR72829.1"/>
    </source>
</evidence>
<sequence>TAERGWALDGASECICSNSGAVPATPAALQRERTWVEIRLCSCVLFSQAFLPFLPHSNDETCLLLSTPLERVACLYVDHSRRRVRSLCLSKAKTGTVHALETVEYRWNTIWLLCSPNEDSRLTSDDSFSLYSDESWIGAGGMAGLSGDVGIDEVYIRVKQREQLHLWPLKEDLADWLNTILDTSDITADNFMSKLDNGVVVCRLARLIQMRAQQIEQENPTTKTNIPPFDFKCWPDAKKSSFFARDNTENFLKWCRKLRINEAIMFESDGLGELLELSTSSSQSRVFKPEVDQPFLAGETHLFRRVYAIQSSSNNSVNLGSAASAK</sequence>
<dbReference type="EMBL" id="MNPL01010976">
    <property type="protein sequence ID" value="OQR72829.1"/>
    <property type="molecule type" value="Genomic_DNA"/>
</dbReference>
<dbReference type="Pfam" id="PF00307">
    <property type="entry name" value="CH"/>
    <property type="match status" value="1"/>
</dbReference>
<dbReference type="GO" id="GO:0008093">
    <property type="term" value="F:cytoskeletal anchor activity"/>
    <property type="evidence" value="ECO:0007669"/>
    <property type="project" value="TreeGrafter"/>
</dbReference>
<dbReference type="InterPro" id="IPR001715">
    <property type="entry name" value="CH_dom"/>
</dbReference>
<dbReference type="STRING" id="418985.A0A1V9XH53"/>
<dbReference type="SUPFAM" id="SSF47576">
    <property type="entry name" value="Calponin-homology domain, CH-domain"/>
    <property type="match status" value="1"/>
</dbReference>
<feature type="non-terminal residue" evidence="2">
    <location>
        <position position="1"/>
    </location>
</feature>
<organism evidence="2 3">
    <name type="scientific">Tropilaelaps mercedesae</name>
    <dbReference type="NCBI Taxonomy" id="418985"/>
    <lineage>
        <taxon>Eukaryota</taxon>
        <taxon>Metazoa</taxon>
        <taxon>Ecdysozoa</taxon>
        <taxon>Arthropoda</taxon>
        <taxon>Chelicerata</taxon>
        <taxon>Arachnida</taxon>
        <taxon>Acari</taxon>
        <taxon>Parasitiformes</taxon>
        <taxon>Mesostigmata</taxon>
        <taxon>Gamasina</taxon>
        <taxon>Dermanyssoidea</taxon>
        <taxon>Laelapidae</taxon>
        <taxon>Tropilaelaps</taxon>
    </lineage>
</organism>
<proteinExistence type="predicted"/>
<dbReference type="PROSITE" id="PS50021">
    <property type="entry name" value="CH"/>
    <property type="match status" value="1"/>
</dbReference>
<comment type="caution">
    <text evidence="2">The sequence shown here is derived from an EMBL/GenBank/DDBJ whole genome shotgun (WGS) entry which is preliminary data.</text>
</comment>
<reference evidence="2 3" key="1">
    <citation type="journal article" date="2017" name="Gigascience">
        <title>Draft genome of the honey bee ectoparasitic mite, Tropilaelaps mercedesae, is shaped by the parasitic life history.</title>
        <authorList>
            <person name="Dong X."/>
            <person name="Armstrong S.D."/>
            <person name="Xia D."/>
            <person name="Makepeace B.L."/>
            <person name="Darby A.C."/>
            <person name="Kadowaki T."/>
        </authorList>
    </citation>
    <scope>NUCLEOTIDE SEQUENCE [LARGE SCALE GENOMIC DNA]</scope>
    <source>
        <strain evidence="2">Wuxi-XJTLU</strain>
    </source>
</reference>
<dbReference type="OrthoDB" id="206130at2759"/>
<dbReference type="PANTHER" id="PTHR46756:SF13">
    <property type="entry name" value="GROWTH ARREST-SPECIFIC PROTEIN 2"/>
    <property type="match status" value="1"/>
</dbReference>
<evidence type="ECO:0000313" key="3">
    <source>
        <dbReference type="Proteomes" id="UP000192247"/>
    </source>
</evidence>
<dbReference type="InParanoid" id="A0A1V9XH53"/>
<gene>
    <name evidence="2" type="ORF">BIW11_10132</name>
</gene>
<dbReference type="Proteomes" id="UP000192247">
    <property type="component" value="Unassembled WGS sequence"/>
</dbReference>
<name>A0A1V9XH53_9ACAR</name>
<dbReference type="AlphaFoldDB" id="A0A1V9XH53"/>
<feature type="domain" description="Calponin-homology (CH)" evidence="1">
    <location>
        <begin position="167"/>
        <end position="291"/>
    </location>
</feature>